<dbReference type="EMBL" id="JAACJM010000202">
    <property type="protein sequence ID" value="KAF5337982.1"/>
    <property type="molecule type" value="Genomic_DNA"/>
</dbReference>
<keyword evidence="2" id="KW-0521">NADP</keyword>
<dbReference type="Pfam" id="PF00106">
    <property type="entry name" value="adh_short"/>
    <property type="match status" value="1"/>
</dbReference>
<reference evidence="6 7" key="1">
    <citation type="journal article" date="2020" name="ISME J.">
        <title>Uncovering the hidden diversity of litter-decomposition mechanisms in mushroom-forming fungi.</title>
        <authorList>
            <person name="Floudas D."/>
            <person name="Bentzer J."/>
            <person name="Ahren D."/>
            <person name="Johansson T."/>
            <person name="Persson P."/>
            <person name="Tunlid A."/>
        </authorList>
    </citation>
    <scope>NUCLEOTIDE SEQUENCE [LARGE SCALE GENOMIC DNA]</scope>
    <source>
        <strain evidence="6 7">CBS 291.85</strain>
    </source>
</reference>
<dbReference type="PANTHER" id="PTHR24320">
    <property type="entry name" value="RETINOL DEHYDROGENASE"/>
    <property type="match status" value="1"/>
</dbReference>
<sequence length="320" mass="35066">MPCSDSESSAPGALSEAFPPKPKWTTKDMPDLSGKVIIVTGGNTGIGKETVKALLEHNAKIYLAARSRAKAEAAIEELRKETGREAIWLQLDLADLASVKTAAAEFSSKESELHVLFNNAGVMAPKIEDLTAQGYDLQFGTNVLGHFYFTKLLLPILLSTARQSPDGKVRIVNTSSIAHTSCRKLNHDSFRDGTVRRKMSSFSALYNQSKLGNVMFSNELARRYGDQGIVSTSLHPGLLSTDLQKTFPKPLKMVMDAFLFHPAEMGALTQLWGGTSIEGAELNGKYFTAWARMGKASAASDDVEECKKMWKWLDEQVADM</sequence>
<dbReference type="Gene3D" id="3.40.50.720">
    <property type="entry name" value="NAD(P)-binding Rossmann-like Domain"/>
    <property type="match status" value="1"/>
</dbReference>
<dbReference type="InterPro" id="IPR002347">
    <property type="entry name" value="SDR_fam"/>
</dbReference>
<dbReference type="GO" id="GO:0016491">
    <property type="term" value="F:oxidoreductase activity"/>
    <property type="evidence" value="ECO:0007669"/>
    <property type="project" value="UniProtKB-KW"/>
</dbReference>
<feature type="region of interest" description="Disordered" evidence="5">
    <location>
        <begin position="1"/>
        <end position="27"/>
    </location>
</feature>
<evidence type="ECO:0000313" key="6">
    <source>
        <dbReference type="EMBL" id="KAF5337982.1"/>
    </source>
</evidence>
<evidence type="ECO:0000256" key="2">
    <source>
        <dbReference type="ARBA" id="ARBA00022857"/>
    </source>
</evidence>
<gene>
    <name evidence="6" type="ORF">D9758_014324</name>
</gene>
<organism evidence="6 7">
    <name type="scientific">Tetrapyrgos nigripes</name>
    <dbReference type="NCBI Taxonomy" id="182062"/>
    <lineage>
        <taxon>Eukaryota</taxon>
        <taxon>Fungi</taxon>
        <taxon>Dikarya</taxon>
        <taxon>Basidiomycota</taxon>
        <taxon>Agaricomycotina</taxon>
        <taxon>Agaricomycetes</taxon>
        <taxon>Agaricomycetidae</taxon>
        <taxon>Agaricales</taxon>
        <taxon>Marasmiineae</taxon>
        <taxon>Marasmiaceae</taxon>
        <taxon>Tetrapyrgos</taxon>
    </lineage>
</organism>
<dbReference type="AlphaFoldDB" id="A0A8H5CA21"/>
<dbReference type="InterPro" id="IPR036291">
    <property type="entry name" value="NAD(P)-bd_dom_sf"/>
</dbReference>
<dbReference type="PRINTS" id="PR00080">
    <property type="entry name" value="SDRFAMILY"/>
</dbReference>
<evidence type="ECO:0000313" key="7">
    <source>
        <dbReference type="Proteomes" id="UP000559256"/>
    </source>
</evidence>
<evidence type="ECO:0000256" key="1">
    <source>
        <dbReference type="ARBA" id="ARBA00006484"/>
    </source>
</evidence>
<dbReference type="Proteomes" id="UP000559256">
    <property type="component" value="Unassembled WGS sequence"/>
</dbReference>
<evidence type="ECO:0000256" key="3">
    <source>
        <dbReference type="ARBA" id="ARBA00023002"/>
    </source>
</evidence>
<name>A0A8H5CA21_9AGAR</name>
<evidence type="ECO:0000256" key="5">
    <source>
        <dbReference type="SAM" id="MobiDB-lite"/>
    </source>
</evidence>
<keyword evidence="3" id="KW-0560">Oxidoreductase</keyword>
<dbReference type="PRINTS" id="PR00081">
    <property type="entry name" value="GDHRDH"/>
</dbReference>
<keyword evidence="7" id="KW-1185">Reference proteome</keyword>
<comment type="similarity">
    <text evidence="1 4">Belongs to the short-chain dehydrogenases/reductases (SDR) family.</text>
</comment>
<dbReference type="SUPFAM" id="SSF51735">
    <property type="entry name" value="NAD(P)-binding Rossmann-fold domains"/>
    <property type="match status" value="1"/>
</dbReference>
<accession>A0A8H5CA21</accession>
<proteinExistence type="inferred from homology"/>
<evidence type="ECO:0000256" key="4">
    <source>
        <dbReference type="RuleBase" id="RU000363"/>
    </source>
</evidence>
<dbReference type="PANTHER" id="PTHR24320:SF236">
    <property type="entry name" value="SHORT-CHAIN DEHYDROGENASE-RELATED"/>
    <property type="match status" value="1"/>
</dbReference>
<protein>
    <recommendedName>
        <fullName evidence="8">NAD(P)-binding protein</fullName>
    </recommendedName>
</protein>
<comment type="caution">
    <text evidence="6">The sequence shown here is derived from an EMBL/GenBank/DDBJ whole genome shotgun (WGS) entry which is preliminary data.</text>
</comment>
<evidence type="ECO:0008006" key="8">
    <source>
        <dbReference type="Google" id="ProtNLM"/>
    </source>
</evidence>
<dbReference type="CDD" id="cd05327">
    <property type="entry name" value="retinol-DH_like_SDR_c_like"/>
    <property type="match status" value="1"/>
</dbReference>
<dbReference type="OrthoDB" id="191139at2759"/>